<organism evidence="1 2">
    <name type="scientific">Laodelphax striatellus</name>
    <name type="common">Small brown planthopper</name>
    <name type="synonym">Delphax striatella</name>
    <dbReference type="NCBI Taxonomy" id="195883"/>
    <lineage>
        <taxon>Eukaryota</taxon>
        <taxon>Metazoa</taxon>
        <taxon>Ecdysozoa</taxon>
        <taxon>Arthropoda</taxon>
        <taxon>Hexapoda</taxon>
        <taxon>Insecta</taxon>
        <taxon>Pterygota</taxon>
        <taxon>Neoptera</taxon>
        <taxon>Paraneoptera</taxon>
        <taxon>Hemiptera</taxon>
        <taxon>Auchenorrhyncha</taxon>
        <taxon>Fulgoroidea</taxon>
        <taxon>Delphacidae</taxon>
        <taxon>Criomorphinae</taxon>
        <taxon>Laodelphax</taxon>
    </lineage>
</organism>
<sequence>LLTLEESDKIRAANLLNVTRQLSGLDKMHSSMLELLESVETIENKVDKTIPDLKSEISKMEFGSAQLTSTMAIVKEIQ</sequence>
<dbReference type="STRING" id="195883.A0A482X8C3"/>
<dbReference type="Proteomes" id="UP000291343">
    <property type="component" value="Unassembled WGS sequence"/>
</dbReference>
<gene>
    <name evidence="1" type="ORF">LSTR_LSTR016524</name>
</gene>
<feature type="non-terminal residue" evidence="1">
    <location>
        <position position="78"/>
    </location>
</feature>
<feature type="non-terminal residue" evidence="1">
    <location>
        <position position="1"/>
    </location>
</feature>
<evidence type="ECO:0000313" key="2">
    <source>
        <dbReference type="Proteomes" id="UP000291343"/>
    </source>
</evidence>
<dbReference type="EMBL" id="QKKF02015838">
    <property type="protein sequence ID" value="RZF41956.1"/>
    <property type="molecule type" value="Genomic_DNA"/>
</dbReference>
<name>A0A482X8C3_LAOST</name>
<dbReference type="OrthoDB" id="9990035at2759"/>
<dbReference type="InParanoid" id="A0A482X8C3"/>
<evidence type="ECO:0000313" key="1">
    <source>
        <dbReference type="EMBL" id="RZF41956.1"/>
    </source>
</evidence>
<reference evidence="1 2" key="1">
    <citation type="journal article" date="2017" name="Gigascience">
        <title>Genome sequence of the small brown planthopper, Laodelphax striatellus.</title>
        <authorList>
            <person name="Zhu J."/>
            <person name="Jiang F."/>
            <person name="Wang X."/>
            <person name="Yang P."/>
            <person name="Bao Y."/>
            <person name="Zhao W."/>
            <person name="Wang W."/>
            <person name="Lu H."/>
            <person name="Wang Q."/>
            <person name="Cui N."/>
            <person name="Li J."/>
            <person name="Chen X."/>
            <person name="Luo L."/>
            <person name="Yu J."/>
            <person name="Kang L."/>
            <person name="Cui F."/>
        </authorList>
    </citation>
    <scope>NUCLEOTIDE SEQUENCE [LARGE SCALE GENOMIC DNA]</scope>
    <source>
        <strain evidence="1">Lst14</strain>
    </source>
</reference>
<proteinExistence type="predicted"/>
<accession>A0A482X8C3</accession>
<protein>
    <submittedName>
        <fullName evidence="1">Uncharacterized protein</fullName>
    </submittedName>
</protein>
<comment type="caution">
    <text evidence="1">The sequence shown here is derived from an EMBL/GenBank/DDBJ whole genome shotgun (WGS) entry which is preliminary data.</text>
</comment>
<dbReference type="AlphaFoldDB" id="A0A482X8C3"/>
<keyword evidence="2" id="KW-1185">Reference proteome</keyword>